<accession>A0AAW5FAL5</accession>
<dbReference type="GO" id="GO:0005886">
    <property type="term" value="C:plasma membrane"/>
    <property type="evidence" value="ECO:0007669"/>
    <property type="project" value="InterPro"/>
</dbReference>
<proteinExistence type="predicted"/>
<dbReference type="InterPro" id="IPR003760">
    <property type="entry name" value="PnrA-like"/>
</dbReference>
<dbReference type="Pfam" id="PF02608">
    <property type="entry name" value="Bmp"/>
    <property type="match status" value="1"/>
</dbReference>
<evidence type="ECO:0000259" key="2">
    <source>
        <dbReference type="Pfam" id="PF02608"/>
    </source>
</evidence>
<organism evidence="3 4">
    <name type="scientific">Clostridium symbiosum</name>
    <name type="common">Bacteroides symbiosus</name>
    <dbReference type="NCBI Taxonomy" id="1512"/>
    <lineage>
        <taxon>Bacteria</taxon>
        <taxon>Bacillati</taxon>
        <taxon>Bacillota</taxon>
        <taxon>Clostridia</taxon>
        <taxon>Lachnospirales</taxon>
        <taxon>Lachnospiraceae</taxon>
        <taxon>Otoolea</taxon>
    </lineage>
</organism>
<dbReference type="EMBL" id="JAINVB010000002">
    <property type="protein sequence ID" value="MCK0088855.1"/>
    <property type="molecule type" value="Genomic_DNA"/>
</dbReference>
<feature type="domain" description="ABC transporter substrate-binding protein PnrA-like" evidence="2">
    <location>
        <begin position="292"/>
        <end position="453"/>
    </location>
</feature>
<dbReference type="Gene3D" id="3.40.50.2300">
    <property type="match status" value="2"/>
</dbReference>
<dbReference type="RefSeq" id="WP_024738682.1">
    <property type="nucleotide sequence ID" value="NZ_JAINVB010000002.1"/>
</dbReference>
<evidence type="ECO:0000256" key="1">
    <source>
        <dbReference type="ARBA" id="ARBA00022729"/>
    </source>
</evidence>
<reference evidence="3" key="1">
    <citation type="journal article" date="2022" name="Cell Host Microbe">
        <title>Colonization of the live biotherapeutic product VE303 and modulation of the microbiota and metabolites in healthy volunteers.</title>
        <authorList>
            <person name="Dsouza M."/>
            <person name="Menon R."/>
            <person name="Crossette E."/>
            <person name="Bhattarai S.K."/>
            <person name="Schneider J."/>
            <person name="Kim Y.G."/>
            <person name="Reddy S."/>
            <person name="Caballero S."/>
            <person name="Felix C."/>
            <person name="Cornacchione L."/>
            <person name="Hendrickson J."/>
            <person name="Watson A.R."/>
            <person name="Minot S.S."/>
            <person name="Greenfield N."/>
            <person name="Schopf L."/>
            <person name="Szabady R."/>
            <person name="Patarroyo J."/>
            <person name="Smith W."/>
            <person name="Harrison P."/>
            <person name="Kuijper E.J."/>
            <person name="Kelly C.P."/>
            <person name="Olle B."/>
            <person name="Bobilev D."/>
            <person name="Silber J.L."/>
            <person name="Bucci V."/>
            <person name="Roberts B."/>
            <person name="Faith J."/>
            <person name="Norman J.M."/>
        </authorList>
    </citation>
    <scope>NUCLEOTIDE SEQUENCE</scope>
    <source>
        <strain evidence="3">VE303-04</strain>
    </source>
</reference>
<dbReference type="InterPro" id="IPR052910">
    <property type="entry name" value="ABC-Purine-Binding"/>
</dbReference>
<dbReference type="PANTHER" id="PTHR43208">
    <property type="entry name" value="ABC TRANSPORTER SUBSTRATE-BINDING PROTEIN"/>
    <property type="match status" value="1"/>
</dbReference>
<comment type="caution">
    <text evidence="3">The sequence shown here is derived from an EMBL/GenBank/DDBJ whole genome shotgun (WGS) entry which is preliminary data.</text>
</comment>
<dbReference type="AlphaFoldDB" id="A0AAW5FAL5"/>
<dbReference type="Proteomes" id="UP001203136">
    <property type="component" value="Unassembled WGS sequence"/>
</dbReference>
<dbReference type="PANTHER" id="PTHR43208:SF1">
    <property type="entry name" value="ABC TRANSPORTER SUBSTRATE-BINDING PROTEIN"/>
    <property type="match status" value="1"/>
</dbReference>
<sequence length="646" mass="72970">MSFDDYSKAYKAGKKEYQRHLAEGSYPYLQALDESISHIDIVSEVSLGLQQIPSELIAGTRSIGRRTAFAPNYMPLLDPHSEFAAKWINLCGSHLKEGIREPVTACEFMGHFYIVEGNKRVSVLKYFDAPFIPAVVTRFIPRRTKETDNIIYYEYMDFHRLTGINYILAGREGVFPRLSAAVAGGSKIPWDEETRMDFSAAYVKFHSAYLARGGGRLPIKTGDALLSYLDIYGYPALRDDPPSKIRENIAKIWDEFTLLKEKQSVELVMDPVGTAPKKKFIDILLPPSPKQVKIAFIHSKNAASSSWTYAHELGRRHVEEVFKNQVETICIDNVTAGDKAQEAIKRAVDEGCGIIFTTTPEFIPSSLKTAVEYPDVRILNCSLNTSHRYIRTYYGRMYESKFLCGMIAGTLADNNRIGYIADYPIYGMTANINAFALGARMVNPRAEIFLKWSTVKEDDIVEYFRKHHISYVSSQDMIIPRFASRQFGLYRFENAADGTMPFNAATPLWNWGKFYEKIITSIISGSWHDNESSDSRALNYWWGLSAGVVDIIYTQNLAAGTKKLVEFMRRAVESGSFHPFSGTLYSQDGMIQKDDDHTLAPEEIITMNWLADNVIGSIPDFEMLADEARPVVRLQGLRKPKDGGTI</sequence>
<name>A0AAW5FAL5_CLOSY</name>
<evidence type="ECO:0000313" key="4">
    <source>
        <dbReference type="Proteomes" id="UP001203136"/>
    </source>
</evidence>
<gene>
    <name evidence="3" type="ORF">K5I21_23925</name>
</gene>
<protein>
    <submittedName>
        <fullName evidence="3">BMP family ABC transporter substrate-binding protein</fullName>
    </submittedName>
</protein>
<keyword evidence="1" id="KW-0732">Signal</keyword>
<evidence type="ECO:0000313" key="3">
    <source>
        <dbReference type="EMBL" id="MCK0088855.1"/>
    </source>
</evidence>